<evidence type="ECO:0000256" key="1">
    <source>
        <dbReference type="SAM" id="Phobius"/>
    </source>
</evidence>
<dbReference type="AlphaFoldDB" id="A0ABD0V8N9"/>
<name>A0ABD0V8N9_DENTH</name>
<dbReference type="EMBL" id="JANQDX010000009">
    <property type="protein sequence ID" value="KAL0918907.1"/>
    <property type="molecule type" value="Genomic_DNA"/>
</dbReference>
<protein>
    <submittedName>
        <fullName evidence="2">Uncharacterized protein</fullName>
    </submittedName>
</protein>
<sequence length="91" mass="10190">MGLERNRTEQETNECRTKWLFQVSNRKHVNHSVGLQVACCFLQAVHRSSFNLLAHAYRGSATLVVHPLLLFVGNTTVCVISLPLLSTGKLQ</sequence>
<evidence type="ECO:0000313" key="2">
    <source>
        <dbReference type="EMBL" id="KAL0918907.1"/>
    </source>
</evidence>
<organism evidence="2 3">
    <name type="scientific">Dendrobium thyrsiflorum</name>
    <name type="common">Pinecone-like raceme dendrobium</name>
    <name type="synonym">Orchid</name>
    <dbReference type="NCBI Taxonomy" id="117978"/>
    <lineage>
        <taxon>Eukaryota</taxon>
        <taxon>Viridiplantae</taxon>
        <taxon>Streptophyta</taxon>
        <taxon>Embryophyta</taxon>
        <taxon>Tracheophyta</taxon>
        <taxon>Spermatophyta</taxon>
        <taxon>Magnoliopsida</taxon>
        <taxon>Liliopsida</taxon>
        <taxon>Asparagales</taxon>
        <taxon>Orchidaceae</taxon>
        <taxon>Epidendroideae</taxon>
        <taxon>Malaxideae</taxon>
        <taxon>Dendrobiinae</taxon>
        <taxon>Dendrobium</taxon>
    </lineage>
</organism>
<keyword evidence="1" id="KW-1133">Transmembrane helix</keyword>
<gene>
    <name evidence="2" type="ORF">M5K25_010954</name>
</gene>
<feature type="transmembrane region" description="Helical" evidence="1">
    <location>
        <begin position="63"/>
        <end position="85"/>
    </location>
</feature>
<proteinExistence type="predicted"/>
<accession>A0ABD0V8N9</accession>
<evidence type="ECO:0000313" key="3">
    <source>
        <dbReference type="Proteomes" id="UP001552299"/>
    </source>
</evidence>
<dbReference type="Proteomes" id="UP001552299">
    <property type="component" value="Unassembled WGS sequence"/>
</dbReference>
<keyword evidence="1" id="KW-0472">Membrane</keyword>
<keyword evidence="3" id="KW-1185">Reference proteome</keyword>
<comment type="caution">
    <text evidence="2">The sequence shown here is derived from an EMBL/GenBank/DDBJ whole genome shotgun (WGS) entry which is preliminary data.</text>
</comment>
<keyword evidence="1" id="KW-0812">Transmembrane</keyword>
<reference evidence="2 3" key="1">
    <citation type="journal article" date="2024" name="Plant Biotechnol. J.">
        <title>Dendrobium thyrsiflorum genome and its molecular insights into genes involved in important horticultural traits.</title>
        <authorList>
            <person name="Chen B."/>
            <person name="Wang J.Y."/>
            <person name="Zheng P.J."/>
            <person name="Li K.L."/>
            <person name="Liang Y.M."/>
            <person name="Chen X.F."/>
            <person name="Zhang C."/>
            <person name="Zhao X."/>
            <person name="He X."/>
            <person name="Zhang G.Q."/>
            <person name="Liu Z.J."/>
            <person name="Xu Q."/>
        </authorList>
    </citation>
    <scope>NUCLEOTIDE SEQUENCE [LARGE SCALE GENOMIC DNA]</scope>
    <source>
        <strain evidence="2">GZMU011</strain>
    </source>
</reference>